<protein>
    <recommendedName>
        <fullName evidence="4">Secreted protein</fullName>
    </recommendedName>
</protein>
<keyword evidence="1" id="KW-0732">Signal</keyword>
<reference evidence="2 3" key="1">
    <citation type="submission" date="2023-04" db="EMBL/GenBank/DDBJ databases">
        <title>Genome dynamics across the evolutionary transition to endosymbiosis.</title>
        <authorList>
            <person name="Siozios S."/>
            <person name="Nadal-Jimenez P."/>
            <person name="Azagi T."/>
            <person name="Sprong H."/>
            <person name="Frost C.L."/>
            <person name="Parratt S.R."/>
            <person name="Taylor G."/>
            <person name="Brettell L."/>
            <person name="Lew K.C."/>
            <person name="Croft L."/>
            <person name="King K.C."/>
            <person name="Brockhurst M.A."/>
            <person name="Hypsa V."/>
            <person name="Novakova E."/>
            <person name="Darby A.C."/>
            <person name="Hurst G.D.D."/>
        </authorList>
    </citation>
    <scope>NUCLEOTIDE SEQUENCE [LARGE SCALE GENOMIC DNA]</scope>
    <source>
        <strain evidence="3">aApi_AU</strain>
    </source>
</reference>
<organism evidence="2 3">
    <name type="scientific">Arsenophonus apicola</name>
    <dbReference type="NCBI Taxonomy" id="2879119"/>
    <lineage>
        <taxon>Bacteria</taxon>
        <taxon>Pseudomonadati</taxon>
        <taxon>Pseudomonadota</taxon>
        <taxon>Gammaproteobacteria</taxon>
        <taxon>Enterobacterales</taxon>
        <taxon>Morganellaceae</taxon>
        <taxon>Arsenophonus</taxon>
    </lineage>
</organism>
<keyword evidence="3" id="KW-1185">Reference proteome</keyword>
<accession>A0ABY8P774</accession>
<evidence type="ECO:0008006" key="4">
    <source>
        <dbReference type="Google" id="ProtNLM"/>
    </source>
</evidence>
<gene>
    <name evidence="2" type="ORF">QG404_07570</name>
</gene>
<evidence type="ECO:0000313" key="2">
    <source>
        <dbReference type="EMBL" id="WGO84710.1"/>
    </source>
</evidence>
<evidence type="ECO:0000256" key="1">
    <source>
        <dbReference type="SAM" id="SignalP"/>
    </source>
</evidence>
<proteinExistence type="predicted"/>
<dbReference type="RefSeq" id="WP_280939667.1">
    <property type="nucleotide sequence ID" value="NZ_CP123759.1"/>
</dbReference>
<evidence type="ECO:0000313" key="3">
    <source>
        <dbReference type="Proteomes" id="UP001231859"/>
    </source>
</evidence>
<name>A0ABY8P774_9GAMM</name>
<feature type="signal peptide" evidence="1">
    <location>
        <begin position="1"/>
        <end position="22"/>
    </location>
</feature>
<feature type="chain" id="PRO_5045584106" description="Secreted protein" evidence="1">
    <location>
        <begin position="23"/>
        <end position="75"/>
    </location>
</feature>
<dbReference type="EMBL" id="CP123759">
    <property type="protein sequence ID" value="WGO84710.1"/>
    <property type="molecule type" value="Genomic_DNA"/>
</dbReference>
<sequence length="75" mass="8129">MKVLFNLFIVIAILTFNNHSLAGTNSEVIGAHPVSTGSPTTPICWINNNGDLCYYLATGATHCEPARNKKACQHK</sequence>
<dbReference type="Proteomes" id="UP001231859">
    <property type="component" value="Chromosome"/>
</dbReference>